<dbReference type="InterPro" id="IPR013360">
    <property type="entry name" value="Pilus_4_PilW"/>
</dbReference>
<accession>A0A0D0KLM4</accession>
<feature type="chain" id="PRO_5002232014" evidence="4">
    <location>
        <begin position="23"/>
        <end position="254"/>
    </location>
</feature>
<evidence type="ECO:0000313" key="5">
    <source>
        <dbReference type="EMBL" id="KIP97870.1"/>
    </source>
</evidence>
<evidence type="ECO:0000256" key="2">
    <source>
        <dbReference type="ARBA" id="ARBA00022803"/>
    </source>
</evidence>
<dbReference type="EMBL" id="JXQW01000057">
    <property type="protein sequence ID" value="KIP97870.1"/>
    <property type="molecule type" value="Genomic_DNA"/>
</dbReference>
<dbReference type="NCBIfam" id="TIGR02521">
    <property type="entry name" value="type_IV_pilW"/>
    <property type="match status" value="1"/>
</dbReference>
<evidence type="ECO:0000256" key="1">
    <source>
        <dbReference type="ARBA" id="ARBA00022737"/>
    </source>
</evidence>
<sequence>MTVLRSMLFLLSASLLTGCVSTGDVDPMKTTEGRKKAYDSFVQLGIGYLQQGETGPAKVPLKNALDIDSSAPDAHAVLALVFQREMEPKLADEHFRKSLSNNPKDARLLNNYAGFLFEQKRYDEALQRYSLAAEDSLYPERARVFENLGMTAMMLKQRDEAKAYFERSLRLNSRQPRALLEMANLSFEDKQYVPARSYYEGYSAIAEQNARSLLLGTRLATIFEDRDRAASLGLQLKRLYPGTPEYQQYLSEQR</sequence>
<organism evidence="5 6">
    <name type="scientific">Pseudomonas fulva</name>
    <dbReference type="NCBI Taxonomy" id="47880"/>
    <lineage>
        <taxon>Bacteria</taxon>
        <taxon>Pseudomonadati</taxon>
        <taxon>Pseudomonadota</taxon>
        <taxon>Gammaproteobacteria</taxon>
        <taxon>Pseudomonadales</taxon>
        <taxon>Pseudomonadaceae</taxon>
        <taxon>Pseudomonas</taxon>
    </lineage>
</organism>
<keyword evidence="2 3" id="KW-0802">TPR repeat</keyword>
<keyword evidence="1" id="KW-0677">Repeat</keyword>
<name>A0A0D0KLM4_9PSED</name>
<dbReference type="Proteomes" id="UP000032068">
    <property type="component" value="Unassembled WGS sequence"/>
</dbReference>
<dbReference type="SMART" id="SM00028">
    <property type="entry name" value="TPR"/>
    <property type="match status" value="4"/>
</dbReference>
<gene>
    <name evidence="5" type="ORF">RU08_18490</name>
</gene>
<evidence type="ECO:0000313" key="6">
    <source>
        <dbReference type="Proteomes" id="UP000032068"/>
    </source>
</evidence>
<dbReference type="AlphaFoldDB" id="A0A0D0KLM4"/>
<dbReference type="Gene3D" id="1.25.40.10">
    <property type="entry name" value="Tetratricopeptide repeat domain"/>
    <property type="match status" value="1"/>
</dbReference>
<dbReference type="PANTHER" id="PTHR44943">
    <property type="entry name" value="CELLULOSE SYNTHASE OPERON PROTEIN C"/>
    <property type="match status" value="1"/>
</dbReference>
<feature type="signal peptide" evidence="4">
    <location>
        <begin position="1"/>
        <end position="22"/>
    </location>
</feature>
<dbReference type="RefSeq" id="WP_042555300.1">
    <property type="nucleotide sequence ID" value="NZ_JXQW01000057.1"/>
</dbReference>
<dbReference type="OrthoDB" id="129043at2"/>
<keyword evidence="4" id="KW-0732">Signal</keyword>
<dbReference type="PROSITE" id="PS51257">
    <property type="entry name" value="PROKAR_LIPOPROTEIN"/>
    <property type="match status" value="1"/>
</dbReference>
<feature type="repeat" description="TPR" evidence="3">
    <location>
        <begin position="142"/>
        <end position="175"/>
    </location>
</feature>
<reference evidence="5 6" key="1">
    <citation type="submission" date="2014-12" db="EMBL/GenBank/DDBJ databases">
        <title>16Stimator: statistical estimation of ribosomal gene copy numbers from draft genome assemblies.</title>
        <authorList>
            <person name="Perisin M.A."/>
            <person name="Vetter M."/>
            <person name="Gilbert J.A."/>
            <person name="Bergelson J."/>
        </authorList>
    </citation>
    <scope>NUCLEOTIDE SEQUENCE [LARGE SCALE GENOMIC DNA]</scope>
    <source>
        <strain evidence="5 6">MEJ086</strain>
    </source>
</reference>
<proteinExistence type="predicted"/>
<dbReference type="InterPro" id="IPR051685">
    <property type="entry name" value="Ycf3/AcsC/BcsC/TPR_MFPF"/>
</dbReference>
<protein>
    <submittedName>
        <fullName evidence="5">Pilus assembly protein PilW</fullName>
    </submittedName>
</protein>
<dbReference type="InterPro" id="IPR011990">
    <property type="entry name" value="TPR-like_helical_dom_sf"/>
</dbReference>
<dbReference type="PANTHER" id="PTHR44943:SF8">
    <property type="entry name" value="TPR REPEAT-CONTAINING PROTEIN MJ0263"/>
    <property type="match status" value="1"/>
</dbReference>
<comment type="caution">
    <text evidence="5">The sequence shown here is derived from an EMBL/GenBank/DDBJ whole genome shotgun (WGS) entry which is preliminary data.</text>
</comment>
<evidence type="ECO:0000256" key="3">
    <source>
        <dbReference type="PROSITE-ProRule" id="PRU00339"/>
    </source>
</evidence>
<evidence type="ECO:0000256" key="4">
    <source>
        <dbReference type="SAM" id="SignalP"/>
    </source>
</evidence>
<dbReference type="SUPFAM" id="SSF48452">
    <property type="entry name" value="TPR-like"/>
    <property type="match status" value="1"/>
</dbReference>
<dbReference type="InterPro" id="IPR019734">
    <property type="entry name" value="TPR_rpt"/>
</dbReference>
<dbReference type="PROSITE" id="PS50005">
    <property type="entry name" value="TPR"/>
    <property type="match status" value="1"/>
</dbReference>
<dbReference type="Pfam" id="PF13424">
    <property type="entry name" value="TPR_12"/>
    <property type="match status" value="1"/>
</dbReference>